<accession>A0AAD6V120</accession>
<protein>
    <submittedName>
        <fullName evidence="1">Uncharacterized protein</fullName>
    </submittedName>
</protein>
<gene>
    <name evidence="1" type="ORF">GGX14DRAFT_402290</name>
</gene>
<sequence length="212" mass="22560">MNSKHDSGLVANFTADNGIKCAGCNECIDPESGWKYFKRRGGGGYRVCVDCVPRYSTKVDTMSRDKASGPDTHAPAANLTPALSSAYVQDVREHVIGARRKGMGSVSFSFGYMGPPSHLMGPPPTPAGIQVNVPSTWSRSAYSYAPQASQAPVAPVAPPGYGYSAAHNDWAAQKKIWSAKAYQSTAPPAVILRFQLMHGLRGKTKGQLIGVS</sequence>
<proteinExistence type="predicted"/>
<dbReference type="Proteomes" id="UP001219525">
    <property type="component" value="Unassembled WGS sequence"/>
</dbReference>
<organism evidence="1 2">
    <name type="scientific">Mycena pura</name>
    <dbReference type="NCBI Taxonomy" id="153505"/>
    <lineage>
        <taxon>Eukaryota</taxon>
        <taxon>Fungi</taxon>
        <taxon>Dikarya</taxon>
        <taxon>Basidiomycota</taxon>
        <taxon>Agaricomycotina</taxon>
        <taxon>Agaricomycetes</taxon>
        <taxon>Agaricomycetidae</taxon>
        <taxon>Agaricales</taxon>
        <taxon>Marasmiineae</taxon>
        <taxon>Mycenaceae</taxon>
        <taxon>Mycena</taxon>
    </lineage>
</organism>
<dbReference type="AlphaFoldDB" id="A0AAD6V120"/>
<name>A0AAD6V120_9AGAR</name>
<comment type="caution">
    <text evidence="1">The sequence shown here is derived from an EMBL/GenBank/DDBJ whole genome shotgun (WGS) entry which is preliminary data.</text>
</comment>
<dbReference type="EMBL" id="JARJCW010000075">
    <property type="protein sequence ID" value="KAJ7197969.1"/>
    <property type="molecule type" value="Genomic_DNA"/>
</dbReference>
<keyword evidence="2" id="KW-1185">Reference proteome</keyword>
<reference evidence="1" key="1">
    <citation type="submission" date="2023-03" db="EMBL/GenBank/DDBJ databases">
        <title>Massive genome expansion in bonnet fungi (Mycena s.s.) driven by repeated elements and novel gene families across ecological guilds.</title>
        <authorList>
            <consortium name="Lawrence Berkeley National Laboratory"/>
            <person name="Harder C.B."/>
            <person name="Miyauchi S."/>
            <person name="Viragh M."/>
            <person name="Kuo A."/>
            <person name="Thoen E."/>
            <person name="Andreopoulos B."/>
            <person name="Lu D."/>
            <person name="Skrede I."/>
            <person name="Drula E."/>
            <person name="Henrissat B."/>
            <person name="Morin E."/>
            <person name="Kohler A."/>
            <person name="Barry K."/>
            <person name="LaButti K."/>
            <person name="Morin E."/>
            <person name="Salamov A."/>
            <person name="Lipzen A."/>
            <person name="Mereny Z."/>
            <person name="Hegedus B."/>
            <person name="Baldrian P."/>
            <person name="Stursova M."/>
            <person name="Weitz H."/>
            <person name="Taylor A."/>
            <person name="Grigoriev I.V."/>
            <person name="Nagy L.G."/>
            <person name="Martin F."/>
            <person name="Kauserud H."/>
        </authorList>
    </citation>
    <scope>NUCLEOTIDE SEQUENCE</scope>
    <source>
        <strain evidence="1">9144</strain>
    </source>
</reference>
<evidence type="ECO:0000313" key="2">
    <source>
        <dbReference type="Proteomes" id="UP001219525"/>
    </source>
</evidence>
<evidence type="ECO:0000313" key="1">
    <source>
        <dbReference type="EMBL" id="KAJ7197969.1"/>
    </source>
</evidence>